<dbReference type="InterPro" id="IPR011006">
    <property type="entry name" value="CheY-like_superfamily"/>
</dbReference>
<feature type="modified residue" description="4-aspartylphosphate" evidence="1">
    <location>
        <position position="57"/>
    </location>
</feature>
<dbReference type="Pfam" id="PF13487">
    <property type="entry name" value="HD_5"/>
    <property type="match status" value="1"/>
</dbReference>
<dbReference type="InterPro" id="IPR001789">
    <property type="entry name" value="Sig_transdc_resp-reg_receiver"/>
</dbReference>
<proteinExistence type="predicted"/>
<keyword evidence="2" id="KW-0175">Coiled coil</keyword>
<dbReference type="InterPro" id="IPR052020">
    <property type="entry name" value="Cyclic_di-GMP/3'3'-cGAMP_PDE"/>
</dbReference>
<dbReference type="CDD" id="cd00077">
    <property type="entry name" value="HDc"/>
    <property type="match status" value="1"/>
</dbReference>
<dbReference type="CDD" id="cd17536">
    <property type="entry name" value="REC_YesN-like"/>
    <property type="match status" value="1"/>
</dbReference>
<dbReference type="Pfam" id="PF00072">
    <property type="entry name" value="Response_reg"/>
    <property type="match status" value="1"/>
</dbReference>
<feature type="region of interest" description="Disordered" evidence="3">
    <location>
        <begin position="530"/>
        <end position="551"/>
    </location>
</feature>
<dbReference type="STRING" id="880072.Desac_2813"/>
<dbReference type="eggNOG" id="COG3437">
    <property type="taxonomic scope" value="Bacteria"/>
</dbReference>
<evidence type="ECO:0000313" key="7">
    <source>
        <dbReference type="Proteomes" id="UP000000483"/>
    </source>
</evidence>
<dbReference type="eggNOG" id="COG0745">
    <property type="taxonomic scope" value="Bacteria"/>
</dbReference>
<reference evidence="6 7" key="1">
    <citation type="journal article" date="2011" name="Stand. Genomic Sci.">
        <title>Complete genome sequence of the acetate-degrading sulfate reducer Desulfobacca acetoxidans type strain (ASRB2).</title>
        <authorList>
            <person name="Goker M."/>
            <person name="Teshima H."/>
            <person name="Lapidus A."/>
            <person name="Nolan M."/>
            <person name="Lucas S."/>
            <person name="Hammon N."/>
            <person name="Deshpande S."/>
            <person name="Cheng J.F."/>
            <person name="Tapia R."/>
            <person name="Han C."/>
            <person name="Goodwin L."/>
            <person name="Pitluck S."/>
            <person name="Huntemann M."/>
            <person name="Liolios K."/>
            <person name="Ivanova N."/>
            <person name="Pagani I."/>
            <person name="Mavromatis K."/>
            <person name="Ovchinikova G."/>
            <person name="Pati A."/>
            <person name="Chen A."/>
            <person name="Palaniappan K."/>
            <person name="Land M."/>
            <person name="Hauser L."/>
            <person name="Brambilla E.M."/>
            <person name="Rohde M."/>
            <person name="Spring S."/>
            <person name="Detter J.C."/>
            <person name="Woyke T."/>
            <person name="Bristow J."/>
            <person name="Eisen J.A."/>
            <person name="Markowitz V."/>
            <person name="Hugenholtz P."/>
            <person name="Kyrpides N.C."/>
            <person name="Klenk H.P."/>
        </authorList>
    </citation>
    <scope>NUCLEOTIDE SEQUENCE [LARGE SCALE GENOMIC DNA]</scope>
    <source>
        <strain evidence="7">ATCC 700848 / DSM 11109 / ASRB2</strain>
    </source>
</reference>
<dbReference type="PROSITE" id="PS50110">
    <property type="entry name" value="RESPONSE_REGULATORY"/>
    <property type="match status" value="1"/>
</dbReference>
<dbReference type="Proteomes" id="UP000000483">
    <property type="component" value="Chromosome"/>
</dbReference>
<keyword evidence="6" id="KW-0378">Hydrolase</keyword>
<evidence type="ECO:0000256" key="2">
    <source>
        <dbReference type="SAM" id="Coils"/>
    </source>
</evidence>
<dbReference type="InterPro" id="IPR003607">
    <property type="entry name" value="HD/PDEase_dom"/>
</dbReference>
<dbReference type="KEGG" id="dao:Desac_2813"/>
<feature type="coiled-coil region" evidence="2">
    <location>
        <begin position="111"/>
        <end position="138"/>
    </location>
</feature>
<feature type="domain" description="Response regulatory" evidence="4">
    <location>
        <begin position="6"/>
        <end position="122"/>
    </location>
</feature>
<gene>
    <name evidence="6" type="ordered locus">Desac_2813</name>
</gene>
<dbReference type="HOGENOM" id="CLU_000445_92_10_7"/>
<evidence type="ECO:0000259" key="5">
    <source>
        <dbReference type="PROSITE" id="PS51832"/>
    </source>
</evidence>
<organism evidence="6 7">
    <name type="scientific">Desulfobacca acetoxidans (strain ATCC 700848 / DSM 11109 / ASRB2)</name>
    <dbReference type="NCBI Taxonomy" id="880072"/>
    <lineage>
        <taxon>Bacteria</taxon>
        <taxon>Pseudomonadati</taxon>
        <taxon>Thermodesulfobacteriota</taxon>
        <taxon>Desulfobaccia</taxon>
        <taxon>Desulfobaccales</taxon>
        <taxon>Desulfobaccaceae</taxon>
        <taxon>Desulfobacca</taxon>
    </lineage>
</organism>
<dbReference type="SMART" id="SM00448">
    <property type="entry name" value="REC"/>
    <property type="match status" value="1"/>
</dbReference>
<accession>F2NIS1</accession>
<dbReference type="GO" id="GO:0000160">
    <property type="term" value="P:phosphorelay signal transduction system"/>
    <property type="evidence" value="ECO:0007669"/>
    <property type="project" value="InterPro"/>
</dbReference>
<dbReference type="SMART" id="SM00471">
    <property type="entry name" value="HDc"/>
    <property type="match status" value="1"/>
</dbReference>
<feature type="domain" description="HD-GYP" evidence="5">
    <location>
        <begin position="304"/>
        <end position="499"/>
    </location>
</feature>
<protein>
    <submittedName>
        <fullName evidence="6">Response regulator receiver modulated metal dependent phosphohydrolase</fullName>
    </submittedName>
</protein>
<evidence type="ECO:0000313" key="6">
    <source>
        <dbReference type="EMBL" id="AEB10615.1"/>
    </source>
</evidence>
<evidence type="ECO:0000259" key="4">
    <source>
        <dbReference type="PROSITE" id="PS50110"/>
    </source>
</evidence>
<dbReference type="InterPro" id="IPR029016">
    <property type="entry name" value="GAF-like_dom_sf"/>
</dbReference>
<keyword evidence="7" id="KW-1185">Reference proteome</keyword>
<dbReference type="Gene3D" id="1.10.3210.10">
    <property type="entry name" value="Hypothetical protein af1432"/>
    <property type="match status" value="1"/>
</dbReference>
<sequence length="551" mass="61398">MEKKYHIMVADDEPSVREILKDLILALGDEYNVYPVADSFEALHFLRSMPIDCILVDIFMPGLNGLDFLKKIRPKYRDLMVVIITGQPSYDIVLEALRLGATDFLAKPISLSELRKILDKLKQQKEQAQQQKEPASRSEQLSLKTMTEQVHQKMQEQYTLHALGEQLANIRNTEEFYANLANMALILTGGIQSTFFLYDQVLGRLRAVTHTGDQTSSDNVLKVASQAISQSDPLYLPAEKGSGKQRASLSSISLPIRLRGELLGVLHVNGAPGKDIKPEDIAPLQLLIDRSLMTLENLTLHESASANLYDTLRALINSLEARDPYSRHHSVRVTRIAAYFAEKMGLSAEMIDSINLAGPLHDIGKIGIPDAILLKQDALVPEEIEIMRQHPVVGDNIVAPLNLLPRERSIILHHHERWDGLGYPMGLAGENIPYLARIIALADAYDAITTDRPYRLRRTSMEALAEIQACAGTQFDPELAGRFVDIMGQLGAADEISGDMAPVPQSTELLLSRQQFDMLKKKYHSKIIPLKDHKRSSAAPEQSAAARTEIK</sequence>
<reference evidence="7" key="2">
    <citation type="submission" date="2011-03" db="EMBL/GenBank/DDBJ databases">
        <title>The complete genome of Desulfobacca acetoxidans DSM 11109.</title>
        <authorList>
            <consortium name="US DOE Joint Genome Institute (JGI-PGF)"/>
            <person name="Lucas S."/>
            <person name="Copeland A."/>
            <person name="Lapidus A."/>
            <person name="Bruce D."/>
            <person name="Goodwin L."/>
            <person name="Pitluck S."/>
            <person name="Peters L."/>
            <person name="Kyrpides N."/>
            <person name="Mavromatis K."/>
            <person name="Ivanova N."/>
            <person name="Ovchinnikova G."/>
            <person name="Teshima H."/>
            <person name="Detter J.C."/>
            <person name="Han C."/>
            <person name="Land M."/>
            <person name="Hauser L."/>
            <person name="Markowitz V."/>
            <person name="Cheng J.-F."/>
            <person name="Hugenholtz P."/>
            <person name="Woyke T."/>
            <person name="Wu D."/>
            <person name="Spring S."/>
            <person name="Schueler E."/>
            <person name="Brambilla E."/>
            <person name="Klenk H.-P."/>
            <person name="Eisen J.A."/>
        </authorList>
    </citation>
    <scope>NUCLEOTIDE SEQUENCE [LARGE SCALE GENOMIC DNA]</scope>
    <source>
        <strain evidence="7">ATCC 700848 / DSM 11109 / ASRB2</strain>
    </source>
</reference>
<dbReference type="SUPFAM" id="SSF55781">
    <property type="entry name" value="GAF domain-like"/>
    <property type="match status" value="1"/>
</dbReference>
<dbReference type="RefSeq" id="WP_013707724.1">
    <property type="nucleotide sequence ID" value="NC_015388.1"/>
</dbReference>
<dbReference type="PANTHER" id="PTHR45228">
    <property type="entry name" value="CYCLIC DI-GMP PHOSPHODIESTERASE TM_0186-RELATED"/>
    <property type="match status" value="1"/>
</dbReference>
<dbReference type="Gene3D" id="3.30.450.40">
    <property type="match status" value="1"/>
</dbReference>
<dbReference type="SUPFAM" id="SSF52172">
    <property type="entry name" value="CheY-like"/>
    <property type="match status" value="1"/>
</dbReference>
<dbReference type="OrthoDB" id="9769359at2"/>
<keyword evidence="1" id="KW-0597">Phosphoprotein</keyword>
<dbReference type="GO" id="GO:0016787">
    <property type="term" value="F:hydrolase activity"/>
    <property type="evidence" value="ECO:0007669"/>
    <property type="project" value="UniProtKB-KW"/>
</dbReference>
<name>F2NIS1_DESAR</name>
<dbReference type="PROSITE" id="PS51832">
    <property type="entry name" value="HD_GYP"/>
    <property type="match status" value="1"/>
</dbReference>
<dbReference type="EMBL" id="CP002629">
    <property type="protein sequence ID" value="AEB10615.1"/>
    <property type="molecule type" value="Genomic_DNA"/>
</dbReference>
<dbReference type="AlphaFoldDB" id="F2NIS1"/>
<dbReference type="SUPFAM" id="SSF109604">
    <property type="entry name" value="HD-domain/PDEase-like"/>
    <property type="match status" value="1"/>
</dbReference>
<evidence type="ECO:0000256" key="3">
    <source>
        <dbReference type="SAM" id="MobiDB-lite"/>
    </source>
</evidence>
<evidence type="ECO:0000256" key="1">
    <source>
        <dbReference type="PROSITE-ProRule" id="PRU00169"/>
    </source>
</evidence>
<dbReference type="PANTHER" id="PTHR45228:SF4">
    <property type="entry name" value="LIPOPROTEIN"/>
    <property type="match status" value="1"/>
</dbReference>
<dbReference type="eggNOG" id="COG2203">
    <property type="taxonomic scope" value="Bacteria"/>
</dbReference>
<dbReference type="Gene3D" id="3.40.50.2300">
    <property type="match status" value="1"/>
</dbReference>
<dbReference type="InterPro" id="IPR037522">
    <property type="entry name" value="HD_GYP_dom"/>
</dbReference>